<keyword evidence="6" id="KW-0472">Membrane</keyword>
<accession>A0A7R9ATR3</accession>
<evidence type="ECO:0000256" key="5">
    <source>
        <dbReference type="ARBA" id="ARBA00022989"/>
    </source>
</evidence>
<dbReference type="GO" id="GO:0042626">
    <property type="term" value="F:ATPase-coupled transmembrane transporter activity"/>
    <property type="evidence" value="ECO:0007669"/>
    <property type="project" value="TreeGrafter"/>
</dbReference>
<comment type="similarity">
    <text evidence="2">Belongs to the ABC transporter superfamily. ABCG family. Eye pigment precursor importer (TC 3.A.1.204) subfamily.</text>
</comment>
<dbReference type="EMBL" id="OC001523">
    <property type="protein sequence ID" value="CAD7260114.1"/>
    <property type="molecule type" value="Genomic_DNA"/>
</dbReference>
<keyword evidence="5" id="KW-1133">Transmembrane helix</keyword>
<protein>
    <recommendedName>
        <fullName evidence="7">ABC transporter domain-containing protein</fullName>
    </recommendedName>
</protein>
<comment type="subcellular location">
    <subcellularLocation>
        <location evidence="1">Membrane</location>
        <topology evidence="1">Multi-pass membrane protein</topology>
    </subcellularLocation>
</comment>
<reference evidence="8" key="1">
    <citation type="submission" date="2020-11" db="EMBL/GenBank/DDBJ databases">
        <authorList>
            <person name="Tran Van P."/>
        </authorList>
    </citation>
    <scope>NUCLEOTIDE SEQUENCE</scope>
</reference>
<dbReference type="InterPro" id="IPR050352">
    <property type="entry name" value="ABCG_transporters"/>
</dbReference>
<evidence type="ECO:0000256" key="1">
    <source>
        <dbReference type="ARBA" id="ARBA00004141"/>
    </source>
</evidence>
<proteinExistence type="inferred from homology"/>
<evidence type="ECO:0000256" key="3">
    <source>
        <dbReference type="ARBA" id="ARBA00022448"/>
    </source>
</evidence>
<sequence length="250" mass="26696">MWVEDLGGNGRFPEANKTSLSVTSSVKWTECRVENHLRLLALSSASLKPILWDSGWEGERCGVASQPTKVSIRANKNRRITETVDGASYRTGKITLSTSDRGSNLDLPVIGSLVYCDSSALDHAATEAESKTILQDLSGEFLGGELTAIMGPSGAGKSSLMNIMAGYTASDVVFDCCAHAHIEGGEKEGGTASLRQLGHVCAHQPSYHLKLLADYGFGCYDCSETELVCKPYTAYSRWSGGVHARVAKAG</sequence>
<dbReference type="Pfam" id="PF00005">
    <property type="entry name" value="ABC_tran"/>
    <property type="match status" value="1"/>
</dbReference>
<gene>
    <name evidence="8" type="ORF">TSIB3V08_LOCUS4301</name>
</gene>
<dbReference type="InterPro" id="IPR003439">
    <property type="entry name" value="ABC_transporter-like_ATP-bd"/>
</dbReference>
<feature type="domain" description="ABC transporter" evidence="7">
    <location>
        <begin position="134"/>
        <end position="168"/>
    </location>
</feature>
<evidence type="ECO:0000256" key="6">
    <source>
        <dbReference type="ARBA" id="ARBA00023136"/>
    </source>
</evidence>
<dbReference type="InterPro" id="IPR027417">
    <property type="entry name" value="P-loop_NTPase"/>
</dbReference>
<name>A0A7R9ATR3_TIMSH</name>
<evidence type="ECO:0000256" key="4">
    <source>
        <dbReference type="ARBA" id="ARBA00022692"/>
    </source>
</evidence>
<dbReference type="SUPFAM" id="SSF52540">
    <property type="entry name" value="P-loop containing nucleoside triphosphate hydrolases"/>
    <property type="match status" value="2"/>
</dbReference>
<dbReference type="Gene3D" id="3.40.50.300">
    <property type="entry name" value="P-loop containing nucleotide triphosphate hydrolases"/>
    <property type="match status" value="1"/>
</dbReference>
<dbReference type="PANTHER" id="PTHR48041">
    <property type="entry name" value="ABC TRANSPORTER G FAMILY MEMBER 28"/>
    <property type="match status" value="1"/>
</dbReference>
<keyword evidence="3" id="KW-0813">Transport</keyword>
<dbReference type="GO" id="GO:0005886">
    <property type="term" value="C:plasma membrane"/>
    <property type="evidence" value="ECO:0007669"/>
    <property type="project" value="TreeGrafter"/>
</dbReference>
<organism evidence="8">
    <name type="scientific">Timema shepardi</name>
    <name type="common">Walking stick</name>
    <dbReference type="NCBI Taxonomy" id="629360"/>
    <lineage>
        <taxon>Eukaryota</taxon>
        <taxon>Metazoa</taxon>
        <taxon>Ecdysozoa</taxon>
        <taxon>Arthropoda</taxon>
        <taxon>Hexapoda</taxon>
        <taxon>Insecta</taxon>
        <taxon>Pterygota</taxon>
        <taxon>Neoptera</taxon>
        <taxon>Polyneoptera</taxon>
        <taxon>Phasmatodea</taxon>
        <taxon>Timematodea</taxon>
        <taxon>Timematoidea</taxon>
        <taxon>Timematidae</taxon>
        <taxon>Timema</taxon>
    </lineage>
</organism>
<dbReference type="GO" id="GO:0016887">
    <property type="term" value="F:ATP hydrolysis activity"/>
    <property type="evidence" value="ECO:0007669"/>
    <property type="project" value="InterPro"/>
</dbReference>
<dbReference type="AlphaFoldDB" id="A0A7R9ATR3"/>
<dbReference type="PANTHER" id="PTHR48041:SF78">
    <property type="entry name" value="ABC TRANSPORTER EXPRESSED IN TRACHEA, ISOFORM A"/>
    <property type="match status" value="1"/>
</dbReference>
<evidence type="ECO:0000259" key="7">
    <source>
        <dbReference type="Pfam" id="PF00005"/>
    </source>
</evidence>
<evidence type="ECO:0000256" key="2">
    <source>
        <dbReference type="ARBA" id="ARBA00005814"/>
    </source>
</evidence>
<evidence type="ECO:0000313" key="8">
    <source>
        <dbReference type="EMBL" id="CAD7260114.1"/>
    </source>
</evidence>
<dbReference type="GO" id="GO:0005524">
    <property type="term" value="F:ATP binding"/>
    <property type="evidence" value="ECO:0007669"/>
    <property type="project" value="InterPro"/>
</dbReference>
<keyword evidence="4" id="KW-0812">Transmembrane</keyword>